<feature type="compositionally biased region" description="Basic and acidic residues" evidence="1">
    <location>
        <begin position="45"/>
        <end position="60"/>
    </location>
</feature>
<dbReference type="EMBL" id="FJUY01000001">
    <property type="protein sequence ID" value="CZT14100.1"/>
    <property type="molecule type" value="Genomic_DNA"/>
</dbReference>
<accession>A0A2D3UQ00</accession>
<feature type="region of interest" description="Disordered" evidence="1">
    <location>
        <begin position="45"/>
        <end position="64"/>
    </location>
</feature>
<sequence length="426" mass="49076">MFGIATLRPHGVARYAPCLKHARLPASTTVGKCARRFVVIRRVTGDGKDSSSNRHREQKQERHHRPLAVRRIYARGQHERDSDAVATNPTDEQFYDYFLKEFKAVTTKYNLEPAAWRNFIQLKQDLPPALQQDPVSVLDSGTRDLDLVRQCLERFVALTCMEFPGKEEQREKYRQLKPGSRALLWLLNDDGFHKFDLIRHPEFLRVVVHCVVADGGEQFLRHWLSIDETPSFATSRTPQEQVRWKGDVLRFLIHSTMYWSGQQAAFEQFEHAVAMTATTAISEQSCIPLLPAGIVLRKAILGPTSKQDFTQPVFRRFVESCAMWINDQDELHFLRGRLLLHDPVAPQPLEALRFFQRCDSKPPSPFVRDLFEPRGRLASTATFYTITRTAQVLDQGGYLTEAKWLLDFGRRRLPNCFAWRGVDLAV</sequence>
<gene>
    <name evidence="2" type="ORF">RCC_00075</name>
</gene>
<dbReference type="Proteomes" id="UP000225277">
    <property type="component" value="Unassembled WGS sequence"/>
</dbReference>
<keyword evidence="3" id="KW-1185">Reference proteome</keyword>
<evidence type="ECO:0000256" key="1">
    <source>
        <dbReference type="SAM" id="MobiDB-lite"/>
    </source>
</evidence>
<dbReference type="GeneID" id="35595481"/>
<evidence type="ECO:0000313" key="3">
    <source>
        <dbReference type="Proteomes" id="UP000225277"/>
    </source>
</evidence>
<proteinExistence type="predicted"/>
<protein>
    <submittedName>
        <fullName evidence="2">Uncharacterized protein</fullName>
    </submittedName>
</protein>
<dbReference type="RefSeq" id="XP_023620998.1">
    <property type="nucleotide sequence ID" value="XM_023765230.1"/>
</dbReference>
<dbReference type="AlphaFoldDB" id="A0A2D3UQ00"/>
<dbReference type="OrthoDB" id="10403263at2759"/>
<evidence type="ECO:0000313" key="2">
    <source>
        <dbReference type="EMBL" id="CZT14100.1"/>
    </source>
</evidence>
<name>A0A2D3UQ00_9PEZI</name>
<organism evidence="2 3">
    <name type="scientific">Ramularia collo-cygni</name>
    <dbReference type="NCBI Taxonomy" id="112498"/>
    <lineage>
        <taxon>Eukaryota</taxon>
        <taxon>Fungi</taxon>
        <taxon>Dikarya</taxon>
        <taxon>Ascomycota</taxon>
        <taxon>Pezizomycotina</taxon>
        <taxon>Dothideomycetes</taxon>
        <taxon>Dothideomycetidae</taxon>
        <taxon>Mycosphaerellales</taxon>
        <taxon>Mycosphaerellaceae</taxon>
        <taxon>Ramularia</taxon>
    </lineage>
</organism>
<reference evidence="2 3" key="1">
    <citation type="submission" date="2016-03" db="EMBL/GenBank/DDBJ databases">
        <authorList>
            <person name="Ploux O."/>
        </authorList>
    </citation>
    <scope>NUCLEOTIDE SEQUENCE [LARGE SCALE GENOMIC DNA]</scope>
    <source>
        <strain evidence="2 3">URUG2</strain>
    </source>
</reference>